<dbReference type="InterPro" id="IPR037051">
    <property type="entry name" value="4-carb_acid_sugar_kinase_N_sf"/>
</dbReference>
<feature type="domain" description="Four-carbon acid sugar kinase nucleotide binding" evidence="8">
    <location>
        <begin position="238"/>
        <end position="402"/>
    </location>
</feature>
<proteinExistence type="inferred from homology"/>
<protein>
    <recommendedName>
        <fullName evidence="10">Hydroxyacid dehydrogenase</fullName>
    </recommendedName>
</protein>
<evidence type="ECO:0000256" key="4">
    <source>
        <dbReference type="ARBA" id="ARBA00022777"/>
    </source>
</evidence>
<keyword evidence="4" id="KW-0418">Kinase</keyword>
<comment type="caution">
    <text evidence="9">The sequence shown here is derived from an EMBL/GenBank/DDBJ whole genome shotgun (WGS) entry which is preliminary data.</text>
</comment>
<dbReference type="InterPro" id="IPR010737">
    <property type="entry name" value="4-carb_acid_sugar_kinase_N"/>
</dbReference>
<keyword evidence="6" id="KW-0119">Carbohydrate metabolism</keyword>
<organism evidence="9">
    <name type="scientific">bioreactor metagenome</name>
    <dbReference type="NCBI Taxonomy" id="1076179"/>
    <lineage>
        <taxon>unclassified sequences</taxon>
        <taxon>metagenomes</taxon>
        <taxon>ecological metagenomes</taxon>
    </lineage>
</organism>
<evidence type="ECO:0008006" key="10">
    <source>
        <dbReference type="Google" id="ProtNLM"/>
    </source>
</evidence>
<dbReference type="AlphaFoldDB" id="A0A644YUY9"/>
<name>A0A644YUY9_9ZZZZ</name>
<evidence type="ECO:0000259" key="7">
    <source>
        <dbReference type="Pfam" id="PF07005"/>
    </source>
</evidence>
<gene>
    <name evidence="9" type="ORF">SDC9_78706</name>
</gene>
<dbReference type="SUPFAM" id="SSF142764">
    <property type="entry name" value="YgbK-like"/>
    <property type="match status" value="1"/>
</dbReference>
<evidence type="ECO:0000256" key="5">
    <source>
        <dbReference type="ARBA" id="ARBA00022840"/>
    </source>
</evidence>
<feature type="domain" description="Four-carbon acid sugar kinase N-terminal" evidence="7">
    <location>
        <begin position="6"/>
        <end position="211"/>
    </location>
</feature>
<evidence type="ECO:0000256" key="6">
    <source>
        <dbReference type="ARBA" id="ARBA00023277"/>
    </source>
</evidence>
<keyword evidence="2" id="KW-0808">Transferase</keyword>
<dbReference type="InterPro" id="IPR031475">
    <property type="entry name" value="NBD_C"/>
</dbReference>
<keyword evidence="5" id="KW-0067">ATP-binding</keyword>
<dbReference type="InterPro" id="IPR042213">
    <property type="entry name" value="NBD_C_sf"/>
</dbReference>
<sequence>MFEEPASMVFILTNSRGMTAEETRLIHQEIMQRVVQVSEEKHQAFLVISRSDSTLRGHYPLETEVIRQTVEASTPIRYDGEVIIPFFMEGGRYTIGDIHYVKEGDQLIPAGQTEFARDKTFGYSSSNLRDWCEEKTKGHFPASSIISIALEDLHSVNIDKIVNQLMSVQYFNKIVVNAIGYEDVKVFVLALAKALGQGKEFLFRSAAALTKVIGNVGDRPLLTRKELIQDSSTNGGIIIVGSHVNKTTKQLEALTSSALPLLAIEFNQHLVVSPEGLEPEVQRVVALAEKTLSGGKSVVIATRRDRFDLMTDDKEAQLRVSVKISDSLTSVVERLSIRPSFIIAKGGITSSDVGTKALKVKRALVMGQIKPGIPVWMTGKESKYPDLPYVIFPGNVGEVDTLREIVEILMGKQELLFCN</sequence>
<dbReference type="Pfam" id="PF07005">
    <property type="entry name" value="SBD_N"/>
    <property type="match status" value="1"/>
</dbReference>
<dbReference type="Pfam" id="PF17042">
    <property type="entry name" value="NBD_C"/>
    <property type="match status" value="1"/>
</dbReference>
<evidence type="ECO:0000313" key="9">
    <source>
        <dbReference type="EMBL" id="MPM32147.1"/>
    </source>
</evidence>
<reference evidence="9" key="1">
    <citation type="submission" date="2019-08" db="EMBL/GenBank/DDBJ databases">
        <authorList>
            <person name="Kucharzyk K."/>
            <person name="Murdoch R.W."/>
            <person name="Higgins S."/>
            <person name="Loffler F."/>
        </authorList>
    </citation>
    <scope>NUCLEOTIDE SEQUENCE</scope>
</reference>
<evidence type="ECO:0000256" key="2">
    <source>
        <dbReference type="ARBA" id="ARBA00022679"/>
    </source>
</evidence>
<dbReference type="GO" id="GO:0016301">
    <property type="term" value="F:kinase activity"/>
    <property type="evidence" value="ECO:0007669"/>
    <property type="project" value="UniProtKB-KW"/>
</dbReference>
<evidence type="ECO:0000256" key="3">
    <source>
        <dbReference type="ARBA" id="ARBA00022741"/>
    </source>
</evidence>
<accession>A0A644YUY9</accession>
<keyword evidence="3" id="KW-0547">Nucleotide-binding</keyword>
<dbReference type="GO" id="GO:0005524">
    <property type="term" value="F:ATP binding"/>
    <property type="evidence" value="ECO:0007669"/>
    <property type="project" value="UniProtKB-KW"/>
</dbReference>
<dbReference type="EMBL" id="VSSQ01006282">
    <property type="protein sequence ID" value="MPM32147.1"/>
    <property type="molecule type" value="Genomic_DNA"/>
</dbReference>
<evidence type="ECO:0000259" key="8">
    <source>
        <dbReference type="Pfam" id="PF17042"/>
    </source>
</evidence>
<evidence type="ECO:0000256" key="1">
    <source>
        <dbReference type="ARBA" id="ARBA00005715"/>
    </source>
</evidence>
<comment type="similarity">
    <text evidence="1">Belongs to the four-carbon acid sugar kinase family.</text>
</comment>
<dbReference type="Gene3D" id="3.40.980.20">
    <property type="entry name" value="Four-carbon acid sugar kinase, nucleotide binding domain"/>
    <property type="match status" value="1"/>
</dbReference>
<dbReference type="Gene3D" id="3.40.50.10840">
    <property type="entry name" value="Putative sugar-binding, N-terminal domain"/>
    <property type="match status" value="1"/>
</dbReference>